<evidence type="ECO:0008006" key="3">
    <source>
        <dbReference type="Google" id="ProtNLM"/>
    </source>
</evidence>
<reference evidence="1 2" key="1">
    <citation type="submission" date="2009-08" db="EMBL/GenBank/DDBJ databases">
        <authorList>
            <person name="Weinstock G."/>
            <person name="Sodergren E."/>
            <person name="Clifton S."/>
            <person name="Fulton L."/>
            <person name="Fulton B."/>
            <person name="Courtney L."/>
            <person name="Fronick C."/>
            <person name="Harrison M."/>
            <person name="Strong C."/>
            <person name="Farmer C."/>
            <person name="Delahaunty K."/>
            <person name="Markovic C."/>
            <person name="Hall O."/>
            <person name="Minx P."/>
            <person name="Tomlinson C."/>
            <person name="Mitreva M."/>
            <person name="Nelson J."/>
            <person name="Hou S."/>
            <person name="Wollam A."/>
            <person name="Pepin K.H."/>
            <person name="Johnson M."/>
            <person name="Bhonagiri V."/>
            <person name="Nash W.E."/>
            <person name="Warren W."/>
            <person name="Chinwalla A."/>
            <person name="Mardis E.R."/>
            <person name="Wilson R.K."/>
        </authorList>
    </citation>
    <scope>NUCLEOTIDE SEQUENCE [LARGE SCALE GENOMIC DNA]</scope>
    <source>
        <strain evidence="1 2">L1-82</strain>
    </source>
</reference>
<dbReference type="AlphaFoldDB" id="C7GEK2"/>
<evidence type="ECO:0000313" key="2">
    <source>
        <dbReference type="Proteomes" id="UP000004828"/>
    </source>
</evidence>
<sequence>KPEYIMQEIWSRMTLYNFCEIIATNVVINEKKGCKHTYQLNYTRAIRICCYFLSIKKEKAPPDVEYLIGHELLPIRPGRTDPRKVKPQSAISFLYRAA</sequence>
<gene>
    <name evidence="1" type="ORF">ROSINTL182_08354</name>
</gene>
<feature type="non-terminal residue" evidence="1">
    <location>
        <position position="1"/>
    </location>
</feature>
<dbReference type="EMBL" id="ABYJ02000178">
    <property type="protein sequence ID" value="EEU99752.1"/>
    <property type="molecule type" value="Genomic_DNA"/>
</dbReference>
<evidence type="ECO:0000313" key="1">
    <source>
        <dbReference type="EMBL" id="EEU99752.1"/>
    </source>
</evidence>
<proteinExistence type="predicted"/>
<dbReference type="HOGENOM" id="CLU_2325833_0_0_9"/>
<accession>C7GEK2</accession>
<name>C7GEK2_9FIRM</name>
<comment type="caution">
    <text evidence="1">The sequence shown here is derived from an EMBL/GenBank/DDBJ whole genome shotgun (WGS) entry which is preliminary data.</text>
</comment>
<dbReference type="Proteomes" id="UP000004828">
    <property type="component" value="Unassembled WGS sequence"/>
</dbReference>
<protein>
    <recommendedName>
        <fullName evidence="3">Transposase DDE domain-containing protein</fullName>
    </recommendedName>
</protein>
<organism evidence="1 2">
    <name type="scientific">Roseburia intestinalis L1-82</name>
    <dbReference type="NCBI Taxonomy" id="536231"/>
    <lineage>
        <taxon>Bacteria</taxon>
        <taxon>Bacillati</taxon>
        <taxon>Bacillota</taxon>
        <taxon>Clostridia</taxon>
        <taxon>Lachnospirales</taxon>
        <taxon>Lachnospiraceae</taxon>
        <taxon>Roseburia</taxon>
    </lineage>
</organism>